<name>C8VRH2_EMENI</name>
<sequence>MTTREGPRILFCLTTRELQNPAKFRQYTQPGRR</sequence>
<dbReference type="AlphaFoldDB" id="C8VRH2"/>
<dbReference type="RefSeq" id="XP_050469367.1">
    <property type="nucleotide sequence ID" value="XM_050611103.1"/>
</dbReference>
<dbReference type="Proteomes" id="UP000000560">
    <property type="component" value="Chromosome VIII"/>
</dbReference>
<accession>C8VRH2</accession>
<gene>
    <name evidence="1" type="ORF">ANIA_11258</name>
</gene>
<protein>
    <submittedName>
        <fullName evidence="1">Uncharacterized protein</fullName>
    </submittedName>
</protein>
<dbReference type="EMBL" id="BN001308">
    <property type="protein sequence ID" value="CBF90376.1"/>
    <property type="molecule type" value="Genomic_DNA"/>
</dbReference>
<evidence type="ECO:0000313" key="1">
    <source>
        <dbReference type="EMBL" id="CBF90376.1"/>
    </source>
</evidence>
<dbReference type="HOGENOM" id="CLU_3384742_0_0_1"/>
<dbReference type="InParanoid" id="C8VRH2"/>
<reference evidence="2" key="2">
    <citation type="journal article" date="2009" name="Fungal Genet. Biol.">
        <title>The 2008 update of the Aspergillus nidulans genome annotation: a community effort.</title>
        <authorList>
            <person name="Wortman J.R."/>
            <person name="Gilsenan J.M."/>
            <person name="Joardar V."/>
            <person name="Deegan J."/>
            <person name="Clutterbuck J."/>
            <person name="Andersen M.R."/>
            <person name="Archer D."/>
            <person name="Bencina M."/>
            <person name="Braus G."/>
            <person name="Coutinho P."/>
            <person name="von Dohren H."/>
            <person name="Doonan J."/>
            <person name="Driessen A.J."/>
            <person name="Durek P."/>
            <person name="Espeso E."/>
            <person name="Fekete E."/>
            <person name="Flipphi M."/>
            <person name="Estrada C.G."/>
            <person name="Geysens S."/>
            <person name="Goldman G."/>
            <person name="de Groot P.W."/>
            <person name="Hansen K."/>
            <person name="Harris S.D."/>
            <person name="Heinekamp T."/>
            <person name="Helmstaedt K."/>
            <person name="Henrissat B."/>
            <person name="Hofmann G."/>
            <person name="Homan T."/>
            <person name="Horio T."/>
            <person name="Horiuchi H."/>
            <person name="James S."/>
            <person name="Jones M."/>
            <person name="Karaffa L."/>
            <person name="Karanyi Z."/>
            <person name="Kato M."/>
            <person name="Keller N."/>
            <person name="Kelly D.E."/>
            <person name="Kiel J.A."/>
            <person name="Kim J.M."/>
            <person name="van der Klei I.J."/>
            <person name="Klis F.M."/>
            <person name="Kovalchuk A."/>
            <person name="Krasevec N."/>
            <person name="Kubicek C.P."/>
            <person name="Liu B."/>
            <person name="Maccabe A."/>
            <person name="Meyer V."/>
            <person name="Mirabito P."/>
            <person name="Miskei M."/>
            <person name="Mos M."/>
            <person name="Mullins J."/>
            <person name="Nelson D.R."/>
            <person name="Nielsen J."/>
            <person name="Oakley B.R."/>
            <person name="Osmani S.A."/>
            <person name="Pakula T."/>
            <person name="Paszewski A."/>
            <person name="Paulsen I."/>
            <person name="Pilsyk S."/>
            <person name="Pocsi I."/>
            <person name="Punt P.J."/>
            <person name="Ram A.F."/>
            <person name="Ren Q."/>
            <person name="Robellet X."/>
            <person name="Robson G."/>
            <person name="Seiboth B."/>
            <person name="van Solingen P."/>
            <person name="Specht T."/>
            <person name="Sun J."/>
            <person name="Taheri-Talesh N."/>
            <person name="Takeshita N."/>
            <person name="Ussery D."/>
            <person name="vanKuyk P.A."/>
            <person name="Visser H."/>
            <person name="van de Vondervoort P.J."/>
            <person name="de Vries R.P."/>
            <person name="Walton J."/>
            <person name="Xiang X."/>
            <person name="Xiong Y."/>
            <person name="Zeng A.P."/>
            <person name="Brandt B.W."/>
            <person name="Cornell M.J."/>
            <person name="van den Hondel C.A."/>
            <person name="Visser J."/>
            <person name="Oliver S.G."/>
            <person name="Turner G."/>
        </authorList>
    </citation>
    <scope>GENOME REANNOTATION</scope>
    <source>
        <strain evidence="2">FGSC A4 / ATCC 38163 / CBS 112.46 / NRRL 194 / M139</strain>
    </source>
</reference>
<organism evidence="1 2">
    <name type="scientific">Emericella nidulans (strain FGSC A4 / ATCC 38163 / CBS 112.46 / NRRL 194 / M139)</name>
    <name type="common">Aspergillus nidulans</name>
    <dbReference type="NCBI Taxonomy" id="227321"/>
    <lineage>
        <taxon>Eukaryota</taxon>
        <taxon>Fungi</taxon>
        <taxon>Dikarya</taxon>
        <taxon>Ascomycota</taxon>
        <taxon>Pezizomycotina</taxon>
        <taxon>Eurotiomycetes</taxon>
        <taxon>Eurotiomycetidae</taxon>
        <taxon>Eurotiales</taxon>
        <taxon>Aspergillaceae</taxon>
        <taxon>Aspergillus</taxon>
        <taxon>Aspergillus subgen. Nidulantes</taxon>
    </lineage>
</organism>
<keyword evidence="2" id="KW-1185">Reference proteome</keyword>
<reference evidence="2" key="1">
    <citation type="journal article" date="2005" name="Nature">
        <title>Sequencing of Aspergillus nidulans and comparative analysis with A. fumigatus and A. oryzae.</title>
        <authorList>
            <person name="Galagan J.E."/>
            <person name="Calvo S.E."/>
            <person name="Cuomo C."/>
            <person name="Ma L.J."/>
            <person name="Wortman J.R."/>
            <person name="Batzoglou S."/>
            <person name="Lee S.I."/>
            <person name="Basturkmen M."/>
            <person name="Spevak C.C."/>
            <person name="Clutterbuck J."/>
            <person name="Kapitonov V."/>
            <person name="Jurka J."/>
            <person name="Scazzocchio C."/>
            <person name="Farman M."/>
            <person name="Butler J."/>
            <person name="Purcell S."/>
            <person name="Harris S."/>
            <person name="Braus G.H."/>
            <person name="Draht O."/>
            <person name="Busch S."/>
            <person name="D'Enfert C."/>
            <person name="Bouchier C."/>
            <person name="Goldman G.H."/>
            <person name="Bell-Pedersen D."/>
            <person name="Griffiths-Jones S."/>
            <person name="Doonan J.H."/>
            <person name="Yu J."/>
            <person name="Vienken K."/>
            <person name="Pain A."/>
            <person name="Freitag M."/>
            <person name="Selker E.U."/>
            <person name="Archer D.B."/>
            <person name="Penalva M.A."/>
            <person name="Oakley B.R."/>
            <person name="Momany M."/>
            <person name="Tanaka T."/>
            <person name="Kumagai T."/>
            <person name="Asai K."/>
            <person name="Machida M."/>
            <person name="Nierman W.C."/>
            <person name="Denning D.W."/>
            <person name="Caddick M."/>
            <person name="Hynes M."/>
            <person name="Paoletti M."/>
            <person name="Fischer R."/>
            <person name="Miller B."/>
            <person name="Dyer P."/>
            <person name="Sachs M.S."/>
            <person name="Osmani S.A."/>
            <person name="Birren B.W."/>
        </authorList>
    </citation>
    <scope>NUCLEOTIDE SEQUENCE [LARGE SCALE GENOMIC DNA]</scope>
    <source>
        <strain evidence="2">FGSC A4 / ATCC 38163 / CBS 112.46 / NRRL 194 / M139</strain>
    </source>
</reference>
<dbReference type="GeneID" id="74896869"/>
<evidence type="ECO:0000313" key="2">
    <source>
        <dbReference type="Proteomes" id="UP000000560"/>
    </source>
</evidence>
<proteinExistence type="predicted"/>
<dbReference type="KEGG" id="ani:ANIA_11258"/>